<dbReference type="SFLD" id="SFLDG01129">
    <property type="entry name" value="C1.5:_HAD__Beta-PGM__Phosphata"/>
    <property type="match status" value="1"/>
</dbReference>
<dbReference type="GO" id="GO:0006281">
    <property type="term" value="P:DNA repair"/>
    <property type="evidence" value="ECO:0007669"/>
    <property type="project" value="TreeGrafter"/>
</dbReference>
<evidence type="ECO:0000313" key="1">
    <source>
        <dbReference type="EMBL" id="PZE21422.1"/>
    </source>
</evidence>
<proteinExistence type="predicted"/>
<dbReference type="RefSeq" id="WP_089199618.1">
    <property type="nucleotide sequence ID" value="NZ_NHRJ02000003.1"/>
</dbReference>
<dbReference type="AlphaFoldDB" id="A0A2W1P112"/>
<dbReference type="Gene3D" id="3.40.50.1000">
    <property type="entry name" value="HAD superfamily/HAD-like"/>
    <property type="match status" value="1"/>
</dbReference>
<dbReference type="InterPro" id="IPR050155">
    <property type="entry name" value="HAD-like_hydrolase_sf"/>
</dbReference>
<reference evidence="1" key="1">
    <citation type="submission" date="2018-06" db="EMBL/GenBank/DDBJ databases">
        <title>Paenibacillus xerothermodurans sp. nov. an extremely dry heat resistant spore forming bacterium isolated from the soil of Cape Canaveral, Florida.</title>
        <authorList>
            <person name="Seuylemezian A."/>
            <person name="Kaur N."/>
            <person name="Patil P."/>
            <person name="Patil P."/>
            <person name="Mayilraj S."/>
            <person name="Vaishampayan P."/>
        </authorList>
    </citation>
    <scope>NUCLEOTIDE SEQUENCE [LARGE SCALE GENOMIC DNA]</scope>
    <source>
        <strain evidence="1">ATCC 27380</strain>
    </source>
</reference>
<evidence type="ECO:0000313" key="2">
    <source>
        <dbReference type="Proteomes" id="UP000214746"/>
    </source>
</evidence>
<dbReference type="OrthoDB" id="9807630at2"/>
<dbReference type="Gene3D" id="1.10.150.240">
    <property type="entry name" value="Putative phosphatase, domain 2"/>
    <property type="match status" value="1"/>
</dbReference>
<dbReference type="GO" id="GO:0005829">
    <property type="term" value="C:cytosol"/>
    <property type="evidence" value="ECO:0007669"/>
    <property type="project" value="TreeGrafter"/>
</dbReference>
<keyword evidence="1" id="KW-0378">Hydrolase</keyword>
<dbReference type="InterPro" id="IPR041492">
    <property type="entry name" value="HAD_2"/>
</dbReference>
<dbReference type="SFLD" id="SFLDS00003">
    <property type="entry name" value="Haloacid_Dehalogenase"/>
    <property type="match status" value="1"/>
</dbReference>
<sequence length="217" mass="24183">MAHRLYDGIIFDMDNTLLRSNIDFAEMKLEIFRYLVERRVLPADMPIKEHTTATLIEHAKQLRLAPELERDVWAIAAKHELAGMKEAGLERGAAPFLASLSGEFTLTVVTNISHAAALQALEQTGLAHFFDIIAGREQMAALKPSPSGFHYVMERCRAVRHDRWISVGDAWIDGKAANAAGIPFLSYQTEPAVMTSRGVDSLGTILEISEMKNFLFQ</sequence>
<gene>
    <name evidence="1" type="ORF">CBW46_008715</name>
</gene>
<dbReference type="InterPro" id="IPR006439">
    <property type="entry name" value="HAD-SF_hydro_IA"/>
</dbReference>
<dbReference type="InterPro" id="IPR036412">
    <property type="entry name" value="HAD-like_sf"/>
</dbReference>
<dbReference type="GO" id="GO:0008967">
    <property type="term" value="F:phosphoglycolate phosphatase activity"/>
    <property type="evidence" value="ECO:0007669"/>
    <property type="project" value="TreeGrafter"/>
</dbReference>
<dbReference type="InterPro" id="IPR023198">
    <property type="entry name" value="PGP-like_dom2"/>
</dbReference>
<dbReference type="Proteomes" id="UP000214746">
    <property type="component" value="Unassembled WGS sequence"/>
</dbReference>
<organism evidence="1 2">
    <name type="scientific">Paenibacillus xerothermodurans</name>
    <dbReference type="NCBI Taxonomy" id="1977292"/>
    <lineage>
        <taxon>Bacteria</taxon>
        <taxon>Bacillati</taxon>
        <taxon>Bacillota</taxon>
        <taxon>Bacilli</taxon>
        <taxon>Bacillales</taxon>
        <taxon>Paenibacillaceae</taxon>
        <taxon>Paenibacillus</taxon>
    </lineage>
</organism>
<keyword evidence="2" id="KW-1185">Reference proteome</keyword>
<dbReference type="NCBIfam" id="TIGR01549">
    <property type="entry name" value="HAD-SF-IA-v1"/>
    <property type="match status" value="1"/>
</dbReference>
<accession>A0A2W1P112</accession>
<dbReference type="Pfam" id="PF13419">
    <property type="entry name" value="HAD_2"/>
    <property type="match status" value="1"/>
</dbReference>
<comment type="caution">
    <text evidence="1">The sequence shown here is derived from an EMBL/GenBank/DDBJ whole genome shotgun (WGS) entry which is preliminary data.</text>
</comment>
<dbReference type="InterPro" id="IPR023214">
    <property type="entry name" value="HAD_sf"/>
</dbReference>
<dbReference type="SUPFAM" id="SSF56784">
    <property type="entry name" value="HAD-like"/>
    <property type="match status" value="1"/>
</dbReference>
<protein>
    <submittedName>
        <fullName evidence="1">HAD family hydrolase</fullName>
    </submittedName>
</protein>
<dbReference type="EMBL" id="NHRJ02000003">
    <property type="protein sequence ID" value="PZE21422.1"/>
    <property type="molecule type" value="Genomic_DNA"/>
</dbReference>
<name>A0A2W1P112_PAEXE</name>
<dbReference type="PANTHER" id="PTHR43434:SF1">
    <property type="entry name" value="PHOSPHOGLYCOLATE PHOSPHATASE"/>
    <property type="match status" value="1"/>
</dbReference>
<dbReference type="PANTHER" id="PTHR43434">
    <property type="entry name" value="PHOSPHOGLYCOLATE PHOSPHATASE"/>
    <property type="match status" value="1"/>
</dbReference>